<dbReference type="OMA" id="LQMREYS"/>
<dbReference type="Proteomes" id="UP000241394">
    <property type="component" value="Chromosome LG8"/>
</dbReference>
<dbReference type="InterPro" id="IPR007573">
    <property type="entry name" value="QWRF"/>
</dbReference>
<comment type="caution">
    <text evidence="3">The sequence shown here is derived from an EMBL/GenBank/DDBJ whole genome shotgun (WGS) entry which is preliminary data.</text>
</comment>
<feature type="compositionally biased region" description="Polar residues" evidence="2">
    <location>
        <begin position="108"/>
        <end position="119"/>
    </location>
</feature>
<evidence type="ECO:0000313" key="3">
    <source>
        <dbReference type="EMBL" id="PSS24742.1"/>
    </source>
</evidence>
<keyword evidence="4" id="KW-1185">Reference proteome</keyword>
<dbReference type="GO" id="GO:0051225">
    <property type="term" value="P:spindle assembly"/>
    <property type="evidence" value="ECO:0007669"/>
    <property type="project" value="TreeGrafter"/>
</dbReference>
<comment type="similarity">
    <text evidence="1">Belongs to the QWRF family.</text>
</comment>
<gene>
    <name evidence="3" type="ORF">CEY00_Acc09659</name>
</gene>
<name>A0A2R6RB10_ACTCC</name>
<dbReference type="GO" id="GO:0005737">
    <property type="term" value="C:cytoplasm"/>
    <property type="evidence" value="ECO:0007669"/>
    <property type="project" value="TreeGrafter"/>
</dbReference>
<dbReference type="InParanoid" id="A0A2R6RB10"/>
<sequence length="556" mass="61406">MKDEMADQAHPSTLGYEQQQRMAVPPPLPHRRPRVREVSSRFMSSVIVSNTASPGDLHQHVPKSPLSKHISTPTTQQQHRSRSVQRQRSSQDVEPLCTRADDNKLPDTTRSLETPSLGSSPHHHINKITASVQRKRRLKENGGGKLLDQDSDHFWQSRSRKEGGGGGNVTPATSRPGTPILTLTTARSQNQNLMRGVSTAASKLLQSSVNRDTSQEITSFPLDPCSVGNNTCVEKDVIAYPSSPISVQNSKTTNNRSIPDLRSSLPEVDVLSTRLLADRSCTIGSNSSKFSASPCSRSLNLPLSSCSEKTSYVLSKPLSSSLKIGGSLSLPPLPCAKLGADSRRGRKDFGHQEQMHSLKLLHNHYLQWRYANAKAEASAHAQRKESERELYSLQVKISVLRDAVKKKRIELGQLKRTKTLSTILEAHMSYLDEWATLEGEYLSSLSGATHALLNASVQLPVCGNVQADVREVWDALNSAIKMTETIGVHIQSFMPKAKEMDALISELARVAGRERALMTDCGDLLFKTYTSQVEECSLRGNLIQLHCSKHHQPREE</sequence>
<reference evidence="3 4" key="1">
    <citation type="submission" date="2017-07" db="EMBL/GenBank/DDBJ databases">
        <title>An improved, manually edited Actinidia chinensis var. chinensis (kiwifruit) genome highlights the challenges associated with draft genomes and gene prediction in plants.</title>
        <authorList>
            <person name="Pilkington S."/>
            <person name="Crowhurst R."/>
            <person name="Hilario E."/>
            <person name="Nardozza S."/>
            <person name="Fraser L."/>
            <person name="Peng Y."/>
            <person name="Gunaseelan K."/>
            <person name="Simpson R."/>
            <person name="Tahir J."/>
            <person name="Deroles S."/>
            <person name="Templeton K."/>
            <person name="Luo Z."/>
            <person name="Davy M."/>
            <person name="Cheng C."/>
            <person name="Mcneilage M."/>
            <person name="Scaglione D."/>
            <person name="Liu Y."/>
            <person name="Zhang Q."/>
            <person name="Datson P."/>
            <person name="De Silva N."/>
            <person name="Gardiner S."/>
            <person name="Bassett H."/>
            <person name="Chagne D."/>
            <person name="Mccallum J."/>
            <person name="Dzierzon H."/>
            <person name="Deng C."/>
            <person name="Wang Y.-Y."/>
            <person name="Barron N."/>
            <person name="Manako K."/>
            <person name="Bowen J."/>
            <person name="Foster T."/>
            <person name="Erridge Z."/>
            <person name="Tiffin H."/>
            <person name="Waite C."/>
            <person name="Davies K."/>
            <person name="Grierson E."/>
            <person name="Laing W."/>
            <person name="Kirk R."/>
            <person name="Chen X."/>
            <person name="Wood M."/>
            <person name="Montefiori M."/>
            <person name="Brummell D."/>
            <person name="Schwinn K."/>
            <person name="Catanach A."/>
            <person name="Fullerton C."/>
            <person name="Li D."/>
            <person name="Meiyalaghan S."/>
            <person name="Nieuwenhuizen N."/>
            <person name="Read N."/>
            <person name="Prakash R."/>
            <person name="Hunter D."/>
            <person name="Zhang H."/>
            <person name="Mckenzie M."/>
            <person name="Knabel M."/>
            <person name="Harris A."/>
            <person name="Allan A."/>
            <person name="Chen A."/>
            <person name="Janssen B."/>
            <person name="Plunkett B."/>
            <person name="Dwamena C."/>
            <person name="Voogd C."/>
            <person name="Leif D."/>
            <person name="Lafferty D."/>
            <person name="Souleyre E."/>
            <person name="Varkonyi-Gasic E."/>
            <person name="Gambi F."/>
            <person name="Hanley J."/>
            <person name="Yao J.-L."/>
            <person name="Cheung J."/>
            <person name="David K."/>
            <person name="Warren B."/>
            <person name="Marsh K."/>
            <person name="Snowden K."/>
            <person name="Lin-Wang K."/>
            <person name="Brian L."/>
            <person name="Martinez-Sanchez M."/>
            <person name="Wang M."/>
            <person name="Ileperuma N."/>
            <person name="Macnee N."/>
            <person name="Campin R."/>
            <person name="Mcatee P."/>
            <person name="Drummond R."/>
            <person name="Espley R."/>
            <person name="Ireland H."/>
            <person name="Wu R."/>
            <person name="Atkinson R."/>
            <person name="Karunairetnam S."/>
            <person name="Bulley S."/>
            <person name="Chunkath S."/>
            <person name="Hanley Z."/>
            <person name="Storey R."/>
            <person name="Thrimawithana A."/>
            <person name="Thomson S."/>
            <person name="David C."/>
            <person name="Testolin R."/>
        </authorList>
    </citation>
    <scope>NUCLEOTIDE SEQUENCE [LARGE SCALE GENOMIC DNA]</scope>
    <source>
        <strain evidence="4">cv. Red5</strain>
        <tissue evidence="3">Young leaf</tissue>
    </source>
</reference>
<evidence type="ECO:0000256" key="1">
    <source>
        <dbReference type="ARBA" id="ARBA00010016"/>
    </source>
</evidence>
<evidence type="ECO:0000256" key="2">
    <source>
        <dbReference type="SAM" id="MobiDB-lite"/>
    </source>
</evidence>
<dbReference type="GO" id="GO:0005880">
    <property type="term" value="C:nuclear microtubule"/>
    <property type="evidence" value="ECO:0007669"/>
    <property type="project" value="TreeGrafter"/>
</dbReference>
<feature type="region of interest" description="Disordered" evidence="2">
    <location>
        <begin position="50"/>
        <end position="137"/>
    </location>
</feature>
<dbReference type="AlphaFoldDB" id="A0A2R6RB10"/>
<dbReference type="Pfam" id="PF04484">
    <property type="entry name" value="QWRF"/>
    <property type="match status" value="1"/>
</dbReference>
<feature type="compositionally biased region" description="Polar residues" evidence="2">
    <location>
        <begin position="170"/>
        <end position="180"/>
    </location>
</feature>
<dbReference type="OrthoDB" id="542108at2759"/>
<dbReference type="PANTHER" id="PTHR31807">
    <property type="entry name" value="AUGMIN FAMILY MEMBER"/>
    <property type="match status" value="1"/>
</dbReference>
<dbReference type="Gramene" id="PSS24742">
    <property type="protein sequence ID" value="PSS24742"/>
    <property type="gene ID" value="CEY00_Acc09659"/>
</dbReference>
<organism evidence="3 4">
    <name type="scientific">Actinidia chinensis var. chinensis</name>
    <name type="common">Chinese soft-hair kiwi</name>
    <dbReference type="NCBI Taxonomy" id="1590841"/>
    <lineage>
        <taxon>Eukaryota</taxon>
        <taxon>Viridiplantae</taxon>
        <taxon>Streptophyta</taxon>
        <taxon>Embryophyta</taxon>
        <taxon>Tracheophyta</taxon>
        <taxon>Spermatophyta</taxon>
        <taxon>Magnoliopsida</taxon>
        <taxon>eudicotyledons</taxon>
        <taxon>Gunneridae</taxon>
        <taxon>Pentapetalae</taxon>
        <taxon>asterids</taxon>
        <taxon>Ericales</taxon>
        <taxon>Actinidiaceae</taxon>
        <taxon>Actinidia</taxon>
    </lineage>
</organism>
<feature type="region of interest" description="Disordered" evidence="2">
    <location>
        <begin position="156"/>
        <end position="180"/>
    </location>
</feature>
<dbReference type="PANTHER" id="PTHR31807:SF6">
    <property type="entry name" value="PROTEIN ENDOSPERM DEFECTIVE 1-RELATED"/>
    <property type="match status" value="1"/>
</dbReference>
<protein>
    <submittedName>
        <fullName evidence="3">Protein ENDOSPERM DEFECTIVE like</fullName>
    </submittedName>
</protein>
<dbReference type="STRING" id="1590841.A0A2R6RB10"/>
<dbReference type="EMBL" id="NKQK01000008">
    <property type="protein sequence ID" value="PSS24742.1"/>
    <property type="molecule type" value="Genomic_DNA"/>
</dbReference>
<feature type="region of interest" description="Disordered" evidence="2">
    <location>
        <begin position="1"/>
        <end position="37"/>
    </location>
</feature>
<accession>A0A2R6RB10</accession>
<dbReference type="GO" id="GO:0008017">
    <property type="term" value="F:microtubule binding"/>
    <property type="evidence" value="ECO:0007669"/>
    <property type="project" value="TreeGrafter"/>
</dbReference>
<reference evidence="4" key="2">
    <citation type="journal article" date="2018" name="BMC Genomics">
        <title>A manually annotated Actinidia chinensis var. chinensis (kiwifruit) genome highlights the challenges associated with draft genomes and gene prediction in plants.</title>
        <authorList>
            <person name="Pilkington S.M."/>
            <person name="Crowhurst R."/>
            <person name="Hilario E."/>
            <person name="Nardozza S."/>
            <person name="Fraser L."/>
            <person name="Peng Y."/>
            <person name="Gunaseelan K."/>
            <person name="Simpson R."/>
            <person name="Tahir J."/>
            <person name="Deroles S.C."/>
            <person name="Templeton K."/>
            <person name="Luo Z."/>
            <person name="Davy M."/>
            <person name="Cheng C."/>
            <person name="McNeilage M."/>
            <person name="Scaglione D."/>
            <person name="Liu Y."/>
            <person name="Zhang Q."/>
            <person name="Datson P."/>
            <person name="De Silva N."/>
            <person name="Gardiner S.E."/>
            <person name="Bassett H."/>
            <person name="Chagne D."/>
            <person name="McCallum J."/>
            <person name="Dzierzon H."/>
            <person name="Deng C."/>
            <person name="Wang Y.Y."/>
            <person name="Barron L."/>
            <person name="Manako K."/>
            <person name="Bowen J."/>
            <person name="Foster T.M."/>
            <person name="Erridge Z.A."/>
            <person name="Tiffin H."/>
            <person name="Waite C.N."/>
            <person name="Davies K.M."/>
            <person name="Grierson E.P."/>
            <person name="Laing W.A."/>
            <person name="Kirk R."/>
            <person name="Chen X."/>
            <person name="Wood M."/>
            <person name="Montefiori M."/>
            <person name="Brummell D.A."/>
            <person name="Schwinn K.E."/>
            <person name="Catanach A."/>
            <person name="Fullerton C."/>
            <person name="Li D."/>
            <person name="Meiyalaghan S."/>
            <person name="Nieuwenhuizen N."/>
            <person name="Read N."/>
            <person name="Prakash R."/>
            <person name="Hunter D."/>
            <person name="Zhang H."/>
            <person name="McKenzie M."/>
            <person name="Knabel M."/>
            <person name="Harris A."/>
            <person name="Allan A.C."/>
            <person name="Gleave A."/>
            <person name="Chen A."/>
            <person name="Janssen B.J."/>
            <person name="Plunkett B."/>
            <person name="Ampomah-Dwamena C."/>
            <person name="Voogd C."/>
            <person name="Leif D."/>
            <person name="Lafferty D."/>
            <person name="Souleyre E.J.F."/>
            <person name="Varkonyi-Gasic E."/>
            <person name="Gambi F."/>
            <person name="Hanley J."/>
            <person name="Yao J.L."/>
            <person name="Cheung J."/>
            <person name="David K.M."/>
            <person name="Warren B."/>
            <person name="Marsh K."/>
            <person name="Snowden K.C."/>
            <person name="Lin-Wang K."/>
            <person name="Brian L."/>
            <person name="Martinez-Sanchez M."/>
            <person name="Wang M."/>
            <person name="Ileperuma N."/>
            <person name="Macnee N."/>
            <person name="Campin R."/>
            <person name="McAtee P."/>
            <person name="Drummond R.S.M."/>
            <person name="Espley R.V."/>
            <person name="Ireland H.S."/>
            <person name="Wu R."/>
            <person name="Atkinson R.G."/>
            <person name="Karunairetnam S."/>
            <person name="Bulley S."/>
            <person name="Chunkath S."/>
            <person name="Hanley Z."/>
            <person name="Storey R."/>
            <person name="Thrimawithana A.H."/>
            <person name="Thomson S."/>
            <person name="David C."/>
            <person name="Testolin R."/>
            <person name="Huang H."/>
            <person name="Hellens R.P."/>
            <person name="Schaffer R.J."/>
        </authorList>
    </citation>
    <scope>NUCLEOTIDE SEQUENCE [LARGE SCALE GENOMIC DNA]</scope>
    <source>
        <strain evidence="4">cv. Red5</strain>
    </source>
</reference>
<dbReference type="FunCoup" id="A0A2R6RB10">
    <property type="interactions" value="176"/>
</dbReference>
<proteinExistence type="inferred from homology"/>
<evidence type="ECO:0000313" key="4">
    <source>
        <dbReference type="Proteomes" id="UP000241394"/>
    </source>
</evidence>